<dbReference type="Gene3D" id="1.10.533.10">
    <property type="entry name" value="Death Domain, Fas"/>
    <property type="match status" value="1"/>
</dbReference>
<keyword evidence="4" id="KW-1185">Reference proteome</keyword>
<dbReference type="AlphaFoldDB" id="A0AAN8Q1J6"/>
<name>A0AAN8Q1J6_PATCE</name>
<dbReference type="GO" id="GO:0042981">
    <property type="term" value="P:regulation of apoptotic process"/>
    <property type="evidence" value="ECO:0007669"/>
    <property type="project" value="InterPro"/>
</dbReference>
<dbReference type="Proteomes" id="UP001347796">
    <property type="component" value="Unassembled WGS sequence"/>
</dbReference>
<proteinExistence type="predicted"/>
<comment type="caution">
    <text evidence="3">The sequence shown here is derived from an EMBL/GenBank/DDBJ whole genome shotgun (WGS) entry which is preliminary data.</text>
</comment>
<dbReference type="SUPFAM" id="SSF47986">
    <property type="entry name" value="DEATH domain"/>
    <property type="match status" value="1"/>
</dbReference>
<evidence type="ECO:0000256" key="1">
    <source>
        <dbReference type="SAM" id="MobiDB-lite"/>
    </source>
</evidence>
<dbReference type="Pfam" id="PF01335">
    <property type="entry name" value="DED"/>
    <property type="match status" value="1"/>
</dbReference>
<reference evidence="3 4" key="1">
    <citation type="submission" date="2024-01" db="EMBL/GenBank/DDBJ databases">
        <title>The genome of the rayed Mediterranean limpet Patella caerulea (Linnaeus, 1758).</title>
        <authorList>
            <person name="Anh-Thu Weber A."/>
            <person name="Halstead-Nussloch G."/>
        </authorList>
    </citation>
    <scope>NUCLEOTIDE SEQUENCE [LARGE SCALE GENOMIC DNA]</scope>
    <source>
        <strain evidence="3">AATW-2023a</strain>
        <tissue evidence="3">Whole specimen</tissue>
    </source>
</reference>
<evidence type="ECO:0000313" key="4">
    <source>
        <dbReference type="Proteomes" id="UP001347796"/>
    </source>
</evidence>
<dbReference type="InterPro" id="IPR011029">
    <property type="entry name" value="DEATH-like_dom_sf"/>
</dbReference>
<sequence length="148" mass="17235">MSSQIINYSDLLMDLAYNIDKREFEILLLGVFSRKLITRKEQESINSFAKLLTHLHGRYLSKDNLDLLKDLMSKISREDLIKKINEYESNLPELVLDFQPSRGHPIEKQDLDDDDEMVDSQKSSCSMQSLSDEEKLQRLKGDFDCCID</sequence>
<dbReference type="InterPro" id="IPR001875">
    <property type="entry name" value="DED_dom"/>
</dbReference>
<evidence type="ECO:0000313" key="3">
    <source>
        <dbReference type="EMBL" id="KAK6188876.1"/>
    </source>
</evidence>
<protein>
    <recommendedName>
        <fullName evidence="2">DED domain-containing protein</fullName>
    </recommendedName>
</protein>
<dbReference type="EMBL" id="JAZGQO010000003">
    <property type="protein sequence ID" value="KAK6188876.1"/>
    <property type="molecule type" value="Genomic_DNA"/>
</dbReference>
<dbReference type="PROSITE" id="PS50168">
    <property type="entry name" value="DED"/>
    <property type="match status" value="1"/>
</dbReference>
<accession>A0AAN8Q1J6</accession>
<feature type="domain" description="DED" evidence="2">
    <location>
        <begin position="7"/>
        <end position="86"/>
    </location>
</feature>
<organism evidence="3 4">
    <name type="scientific">Patella caerulea</name>
    <name type="common">Rayed Mediterranean limpet</name>
    <dbReference type="NCBI Taxonomy" id="87958"/>
    <lineage>
        <taxon>Eukaryota</taxon>
        <taxon>Metazoa</taxon>
        <taxon>Spiralia</taxon>
        <taxon>Lophotrochozoa</taxon>
        <taxon>Mollusca</taxon>
        <taxon>Gastropoda</taxon>
        <taxon>Patellogastropoda</taxon>
        <taxon>Patelloidea</taxon>
        <taxon>Patellidae</taxon>
        <taxon>Patella</taxon>
    </lineage>
</organism>
<gene>
    <name evidence="3" type="ORF">SNE40_004962</name>
</gene>
<evidence type="ECO:0000259" key="2">
    <source>
        <dbReference type="PROSITE" id="PS50168"/>
    </source>
</evidence>
<feature type="compositionally biased region" description="Low complexity" evidence="1">
    <location>
        <begin position="120"/>
        <end position="130"/>
    </location>
</feature>
<feature type="region of interest" description="Disordered" evidence="1">
    <location>
        <begin position="100"/>
        <end position="131"/>
    </location>
</feature>